<reference evidence="3 4" key="1">
    <citation type="submission" date="2018-05" db="EMBL/GenBank/DDBJ databases">
        <title>Genome sequencing and assembly of the regulated plant pathogen Lachnellula willkommii and related sister species for the development of diagnostic species identification markers.</title>
        <authorList>
            <person name="Giroux E."/>
            <person name="Bilodeau G."/>
        </authorList>
    </citation>
    <scope>NUCLEOTIDE SEQUENCE [LARGE SCALE GENOMIC DNA]</scope>
    <source>
        <strain evidence="3 4">CBS 197.66</strain>
    </source>
</reference>
<dbReference type="AlphaFoldDB" id="A0A8H8U787"/>
<gene>
    <name evidence="3" type="ORF">LSUB1_G007146</name>
</gene>
<dbReference type="PANTHER" id="PTHR43218">
    <property type="entry name" value="PHOSPHORIBOSYLTRANSFERASE-RELATED"/>
    <property type="match status" value="1"/>
</dbReference>
<dbReference type="OrthoDB" id="363185at2759"/>
<dbReference type="PANTHER" id="PTHR43218:SF1">
    <property type="entry name" value="PHOSPHORIBOSYLTRANSFERASE"/>
    <property type="match status" value="1"/>
</dbReference>
<dbReference type="NCBIfam" id="NF004689">
    <property type="entry name" value="PRK06031.1"/>
    <property type="match status" value="1"/>
</dbReference>
<accession>A0A8H8U787</accession>
<evidence type="ECO:0000313" key="4">
    <source>
        <dbReference type="Proteomes" id="UP000462212"/>
    </source>
</evidence>
<comment type="caution">
    <text evidence="3">The sequence shown here is derived from an EMBL/GenBank/DDBJ whole genome shotgun (WGS) entry which is preliminary data.</text>
</comment>
<name>A0A8H8U787_9HELO</name>
<sequence>MASDNTPHTHFTRPTTYSWQSLLPPGPAAGTASSDHEPPYTHTYPALLPTGQVLELPIRELPLPRMGTETESGVESGMDVGTEVQFAVASLLISHASFAVSDTLERCLVQLLRRFGEEGKGGKGGVDVEVVVGLPTLGLGPAGSVARGLGLDRYIPLGYSRKFWYDDKLSTLISSITSPDGEKRVYLDPNLLELVRGKKVVIVDDAVSSGKTLNAIWNFLTSPAIGCEVVAAGVLMKQGLKWRDVLGEERARRVVGVF</sequence>
<protein>
    <recommendedName>
        <fullName evidence="2">Phosphoribosyltransferase domain-containing protein</fullName>
    </recommendedName>
</protein>
<evidence type="ECO:0000259" key="2">
    <source>
        <dbReference type="Pfam" id="PF00156"/>
    </source>
</evidence>
<dbReference type="SUPFAM" id="SSF53271">
    <property type="entry name" value="PRTase-like"/>
    <property type="match status" value="1"/>
</dbReference>
<dbReference type="Pfam" id="PF00156">
    <property type="entry name" value="Pribosyltran"/>
    <property type="match status" value="1"/>
</dbReference>
<proteinExistence type="predicted"/>
<keyword evidence="4" id="KW-1185">Reference proteome</keyword>
<organism evidence="3 4">
    <name type="scientific">Lachnellula subtilissima</name>
    <dbReference type="NCBI Taxonomy" id="602034"/>
    <lineage>
        <taxon>Eukaryota</taxon>
        <taxon>Fungi</taxon>
        <taxon>Dikarya</taxon>
        <taxon>Ascomycota</taxon>
        <taxon>Pezizomycotina</taxon>
        <taxon>Leotiomycetes</taxon>
        <taxon>Helotiales</taxon>
        <taxon>Lachnaceae</taxon>
        <taxon>Lachnellula</taxon>
    </lineage>
</organism>
<feature type="compositionally biased region" description="Polar residues" evidence="1">
    <location>
        <begin position="1"/>
        <end position="21"/>
    </location>
</feature>
<dbReference type="Gene3D" id="3.40.50.2020">
    <property type="match status" value="1"/>
</dbReference>
<feature type="region of interest" description="Disordered" evidence="1">
    <location>
        <begin position="1"/>
        <end position="45"/>
    </location>
</feature>
<dbReference type="EMBL" id="QGMJ01000707">
    <property type="protein sequence ID" value="TVY34007.1"/>
    <property type="molecule type" value="Genomic_DNA"/>
</dbReference>
<evidence type="ECO:0000313" key="3">
    <source>
        <dbReference type="EMBL" id="TVY34007.1"/>
    </source>
</evidence>
<dbReference type="CDD" id="cd06223">
    <property type="entry name" value="PRTases_typeI"/>
    <property type="match status" value="1"/>
</dbReference>
<dbReference type="Proteomes" id="UP000462212">
    <property type="component" value="Unassembled WGS sequence"/>
</dbReference>
<feature type="domain" description="Phosphoribosyltransferase" evidence="2">
    <location>
        <begin position="130"/>
        <end position="243"/>
    </location>
</feature>
<dbReference type="InterPro" id="IPR000836">
    <property type="entry name" value="PRTase_dom"/>
</dbReference>
<dbReference type="InterPro" id="IPR029057">
    <property type="entry name" value="PRTase-like"/>
</dbReference>
<evidence type="ECO:0000256" key="1">
    <source>
        <dbReference type="SAM" id="MobiDB-lite"/>
    </source>
</evidence>